<comment type="caution">
    <text evidence="1">The sequence shown here is derived from an EMBL/GenBank/DDBJ whole genome shotgun (WGS) entry which is preliminary data.</text>
</comment>
<gene>
    <name evidence="1" type="ORF">MU516_12040</name>
</gene>
<dbReference type="Pfam" id="PF20370">
    <property type="entry name" value="DUF6665"/>
    <property type="match status" value="1"/>
</dbReference>
<evidence type="ECO:0000313" key="2">
    <source>
        <dbReference type="Proteomes" id="UP001320702"/>
    </source>
</evidence>
<dbReference type="RefSeq" id="WP_260277452.1">
    <property type="nucleotide sequence ID" value="NZ_JANAVZ010000006.1"/>
</dbReference>
<dbReference type="EMBL" id="JANAVZ010000006">
    <property type="protein sequence ID" value="MCT4333595.1"/>
    <property type="molecule type" value="Genomic_DNA"/>
</dbReference>
<protein>
    <submittedName>
        <fullName evidence="1">Uncharacterized protein</fullName>
    </submittedName>
</protein>
<reference evidence="1 2" key="1">
    <citation type="submission" date="2022-04" db="EMBL/GenBank/DDBJ databases">
        <title>Paracoccus sp. YLB-12 draft genome sequence.</title>
        <authorList>
            <person name="Yu L."/>
        </authorList>
    </citation>
    <scope>NUCLEOTIDE SEQUENCE [LARGE SCALE GENOMIC DNA]</scope>
    <source>
        <strain evidence="1 2">YLB-12</strain>
    </source>
</reference>
<accession>A0ABT2KAN9</accession>
<organism evidence="1 2">
    <name type="scientific">Paracoccus maritimus</name>
    <dbReference type="NCBI Taxonomy" id="2933292"/>
    <lineage>
        <taxon>Bacteria</taxon>
        <taxon>Pseudomonadati</taxon>
        <taxon>Pseudomonadota</taxon>
        <taxon>Alphaproteobacteria</taxon>
        <taxon>Rhodobacterales</taxon>
        <taxon>Paracoccaceae</taxon>
        <taxon>Paracoccus</taxon>
    </lineage>
</organism>
<sequence>MSRFRTRTDWATALAQGGDDVLAHELQAERASSLGTAGRRMERALTKLENDPSNAALNEAGRLAWEFMVLREMSGLRDWPQVVRLYAIPEAVLRRMGASATITKGKQG</sequence>
<dbReference type="InterPro" id="IPR046606">
    <property type="entry name" value="DUF6665"/>
</dbReference>
<keyword evidence="2" id="KW-1185">Reference proteome</keyword>
<proteinExistence type="predicted"/>
<name>A0ABT2KAN9_9RHOB</name>
<dbReference type="Proteomes" id="UP001320702">
    <property type="component" value="Unassembled WGS sequence"/>
</dbReference>
<evidence type="ECO:0000313" key="1">
    <source>
        <dbReference type="EMBL" id="MCT4333595.1"/>
    </source>
</evidence>